<evidence type="ECO:0000256" key="1">
    <source>
        <dbReference type="SAM" id="MobiDB-lite"/>
    </source>
</evidence>
<dbReference type="EMBL" id="AXCN02000332">
    <property type="status" value="NOT_ANNOTATED_CDS"/>
    <property type="molecule type" value="Genomic_DNA"/>
</dbReference>
<sequence length="147" mass="15477">MAVVAEVAATAVDTADDVAKLDGRCGAVKEAFRGIPIASPPPIVGDMASVGDGVDDSEDVEQQDEAEDAADSGDGEDGGDILLQLEQLTHEVEVGRDDGTGELHQLVCFQQRKTLVAHHVRDRDRGTAADAGLTVEQHSRTLFPGFL</sequence>
<evidence type="ECO:0000313" key="3">
    <source>
        <dbReference type="Proteomes" id="UP000075886"/>
    </source>
</evidence>
<feature type="compositionally biased region" description="Acidic residues" evidence="1">
    <location>
        <begin position="53"/>
        <end position="79"/>
    </location>
</feature>
<feature type="region of interest" description="Disordered" evidence="1">
    <location>
        <begin position="38"/>
        <end position="80"/>
    </location>
</feature>
<name>A0A182QNQ1_9DIPT</name>
<keyword evidence="3" id="KW-1185">Reference proteome</keyword>
<dbReference type="VEuPathDB" id="VectorBase:AFAF013848"/>
<protein>
    <submittedName>
        <fullName evidence="2">Uncharacterized protein</fullName>
    </submittedName>
</protein>
<accession>A0A182QNQ1</accession>
<reference evidence="2" key="2">
    <citation type="submission" date="2020-05" db="UniProtKB">
        <authorList>
            <consortium name="EnsemblMetazoa"/>
        </authorList>
    </citation>
    <scope>IDENTIFICATION</scope>
    <source>
        <strain evidence="2">FAR1</strain>
    </source>
</reference>
<reference evidence="3" key="1">
    <citation type="submission" date="2014-01" db="EMBL/GenBank/DDBJ databases">
        <title>The Genome Sequence of Anopheles farauti FAR1 (V2).</title>
        <authorList>
            <consortium name="The Broad Institute Genomics Platform"/>
            <person name="Neafsey D.E."/>
            <person name="Besansky N."/>
            <person name="Howell P."/>
            <person name="Walton C."/>
            <person name="Young S.K."/>
            <person name="Zeng Q."/>
            <person name="Gargeya S."/>
            <person name="Fitzgerald M."/>
            <person name="Haas B."/>
            <person name="Abouelleil A."/>
            <person name="Allen A.W."/>
            <person name="Alvarado L."/>
            <person name="Arachchi H.M."/>
            <person name="Berlin A.M."/>
            <person name="Chapman S.B."/>
            <person name="Gainer-Dewar J."/>
            <person name="Goldberg J."/>
            <person name="Griggs A."/>
            <person name="Gujja S."/>
            <person name="Hansen M."/>
            <person name="Howarth C."/>
            <person name="Imamovic A."/>
            <person name="Ireland A."/>
            <person name="Larimer J."/>
            <person name="McCowan C."/>
            <person name="Murphy C."/>
            <person name="Pearson M."/>
            <person name="Poon T.W."/>
            <person name="Priest M."/>
            <person name="Roberts A."/>
            <person name="Saif S."/>
            <person name="Shea T."/>
            <person name="Sisk P."/>
            <person name="Sykes S."/>
            <person name="Wortman J."/>
            <person name="Nusbaum C."/>
            <person name="Birren B."/>
        </authorList>
    </citation>
    <scope>NUCLEOTIDE SEQUENCE [LARGE SCALE GENOMIC DNA]</scope>
    <source>
        <strain evidence="3">FAR1</strain>
    </source>
</reference>
<organism evidence="2 3">
    <name type="scientific">Anopheles farauti</name>
    <dbReference type="NCBI Taxonomy" id="69004"/>
    <lineage>
        <taxon>Eukaryota</taxon>
        <taxon>Metazoa</taxon>
        <taxon>Ecdysozoa</taxon>
        <taxon>Arthropoda</taxon>
        <taxon>Hexapoda</taxon>
        <taxon>Insecta</taxon>
        <taxon>Pterygota</taxon>
        <taxon>Neoptera</taxon>
        <taxon>Endopterygota</taxon>
        <taxon>Diptera</taxon>
        <taxon>Nematocera</taxon>
        <taxon>Culicoidea</taxon>
        <taxon>Culicidae</taxon>
        <taxon>Anophelinae</taxon>
        <taxon>Anopheles</taxon>
    </lineage>
</organism>
<evidence type="ECO:0000313" key="2">
    <source>
        <dbReference type="EnsemblMetazoa" id="AFAF013848-PA"/>
    </source>
</evidence>
<dbReference type="AlphaFoldDB" id="A0A182QNQ1"/>
<dbReference type="EnsemblMetazoa" id="AFAF013848-RA">
    <property type="protein sequence ID" value="AFAF013848-PA"/>
    <property type="gene ID" value="AFAF013848"/>
</dbReference>
<proteinExistence type="predicted"/>
<dbReference type="Proteomes" id="UP000075886">
    <property type="component" value="Unassembled WGS sequence"/>
</dbReference>